<gene>
    <name evidence="3" type="ORF">IAC32_04165</name>
</gene>
<comment type="caution">
    <text evidence="3">The sequence shown here is derived from an EMBL/GenBank/DDBJ whole genome shotgun (WGS) entry which is preliminary data.</text>
</comment>
<proteinExistence type="predicted"/>
<evidence type="ECO:0000256" key="1">
    <source>
        <dbReference type="SAM" id="SignalP"/>
    </source>
</evidence>
<dbReference type="PROSITE" id="PS50902">
    <property type="entry name" value="FLAVODOXIN_LIKE"/>
    <property type="match status" value="1"/>
</dbReference>
<organism evidence="3 4">
    <name type="scientific">Candidatus Enterocola intestinipullorum</name>
    <dbReference type="NCBI Taxonomy" id="2840783"/>
    <lineage>
        <taxon>Bacteria</taxon>
        <taxon>Pseudomonadati</taxon>
        <taxon>Bacteroidota</taxon>
        <taxon>Bacteroidia</taxon>
        <taxon>Bacteroidales</taxon>
        <taxon>Candidatus Enterocola</taxon>
    </lineage>
</organism>
<dbReference type="PROSITE" id="PS51257">
    <property type="entry name" value="PROKAR_LIPOPROTEIN"/>
    <property type="match status" value="1"/>
</dbReference>
<dbReference type="NCBIfam" id="NF005501">
    <property type="entry name" value="PRK07116.1"/>
    <property type="match status" value="1"/>
</dbReference>
<keyword evidence="1" id="KW-0732">Signal</keyword>
<dbReference type="AlphaFoldDB" id="A0A9D9EG67"/>
<dbReference type="GO" id="GO:0010181">
    <property type="term" value="F:FMN binding"/>
    <property type="evidence" value="ECO:0007669"/>
    <property type="project" value="InterPro"/>
</dbReference>
<dbReference type="SUPFAM" id="SSF52218">
    <property type="entry name" value="Flavoproteins"/>
    <property type="match status" value="1"/>
</dbReference>
<dbReference type="InterPro" id="IPR029039">
    <property type="entry name" value="Flavoprotein-like_sf"/>
</dbReference>
<protein>
    <submittedName>
        <fullName evidence="3">Flavodoxin</fullName>
    </submittedName>
</protein>
<accession>A0A9D9EG67</accession>
<evidence type="ECO:0000259" key="2">
    <source>
        <dbReference type="PROSITE" id="PS50902"/>
    </source>
</evidence>
<reference evidence="3" key="1">
    <citation type="submission" date="2020-10" db="EMBL/GenBank/DDBJ databases">
        <authorList>
            <person name="Gilroy R."/>
        </authorList>
    </citation>
    <scope>NUCLEOTIDE SEQUENCE</scope>
    <source>
        <strain evidence="3">D3-1215</strain>
    </source>
</reference>
<evidence type="ECO:0000313" key="4">
    <source>
        <dbReference type="Proteomes" id="UP000823637"/>
    </source>
</evidence>
<dbReference type="EMBL" id="JADIMR010000058">
    <property type="protein sequence ID" value="MBO8446923.1"/>
    <property type="molecule type" value="Genomic_DNA"/>
</dbReference>
<sequence>MKIKHLILAMTALFSFFGCTAANNGTAVNNGKKVLVAYFSATGNTKAAAEKIAKATQGNLYAITPAEAYTSADLNWNDPDSRSSKEMNDPAIRPALAGNMTDVRNCDVVFLGYPIWWGIAPRIINSFIESGDFNGKRIFLFATSGGSGIDQSIDELRKAYPALDFAGGKLLNRASQSSVNSWVSGILND</sequence>
<evidence type="ECO:0000313" key="3">
    <source>
        <dbReference type="EMBL" id="MBO8446923.1"/>
    </source>
</evidence>
<reference evidence="3" key="2">
    <citation type="journal article" date="2021" name="PeerJ">
        <title>Extensive microbial diversity within the chicken gut microbiome revealed by metagenomics and culture.</title>
        <authorList>
            <person name="Gilroy R."/>
            <person name="Ravi A."/>
            <person name="Getino M."/>
            <person name="Pursley I."/>
            <person name="Horton D.L."/>
            <person name="Alikhan N.F."/>
            <person name="Baker D."/>
            <person name="Gharbi K."/>
            <person name="Hall N."/>
            <person name="Watson M."/>
            <person name="Adriaenssens E.M."/>
            <person name="Foster-Nyarko E."/>
            <person name="Jarju S."/>
            <person name="Secka A."/>
            <person name="Antonio M."/>
            <person name="Oren A."/>
            <person name="Chaudhuri R.R."/>
            <person name="La Ragione R."/>
            <person name="Hildebrand F."/>
            <person name="Pallen M.J."/>
        </authorList>
    </citation>
    <scope>NUCLEOTIDE SEQUENCE</scope>
    <source>
        <strain evidence="3">D3-1215</strain>
    </source>
</reference>
<dbReference type="Gene3D" id="3.40.50.360">
    <property type="match status" value="1"/>
</dbReference>
<name>A0A9D9EG67_9BACT</name>
<dbReference type="InterPro" id="IPR008254">
    <property type="entry name" value="Flavodoxin/NO_synth"/>
</dbReference>
<feature type="signal peptide" evidence="1">
    <location>
        <begin position="1"/>
        <end position="21"/>
    </location>
</feature>
<feature type="chain" id="PRO_5038593466" evidence="1">
    <location>
        <begin position="22"/>
        <end position="189"/>
    </location>
</feature>
<dbReference type="Pfam" id="PF12682">
    <property type="entry name" value="Flavodoxin_4"/>
    <property type="match status" value="1"/>
</dbReference>
<feature type="domain" description="Flavodoxin-like" evidence="2">
    <location>
        <begin position="34"/>
        <end position="189"/>
    </location>
</feature>
<dbReference type="Proteomes" id="UP000823637">
    <property type="component" value="Unassembled WGS sequence"/>
</dbReference>
<dbReference type="PANTHER" id="PTHR39201">
    <property type="entry name" value="EXPORTED PROTEIN-RELATED"/>
    <property type="match status" value="1"/>
</dbReference>
<dbReference type="PANTHER" id="PTHR39201:SF1">
    <property type="entry name" value="FLAVODOXIN-LIKE DOMAIN-CONTAINING PROTEIN"/>
    <property type="match status" value="1"/>
</dbReference>